<evidence type="ECO:0000313" key="2">
    <source>
        <dbReference type="Proteomes" id="UP001416858"/>
    </source>
</evidence>
<protein>
    <submittedName>
        <fullName evidence="1">Uncharacterized protein</fullName>
    </submittedName>
</protein>
<accession>A0ABP9VY12</accession>
<dbReference type="Proteomes" id="UP001416858">
    <property type="component" value="Unassembled WGS sequence"/>
</dbReference>
<reference evidence="1 2" key="1">
    <citation type="submission" date="2024-02" db="EMBL/GenBank/DDBJ databases">
        <title>Rhodopirellula caenicola NBRC 110016.</title>
        <authorList>
            <person name="Ichikawa N."/>
            <person name="Katano-Makiyama Y."/>
            <person name="Hidaka K."/>
        </authorList>
    </citation>
    <scope>NUCLEOTIDE SEQUENCE [LARGE SCALE GENOMIC DNA]</scope>
    <source>
        <strain evidence="1 2">NBRC 110016</strain>
    </source>
</reference>
<dbReference type="EMBL" id="BAABRO010000018">
    <property type="protein sequence ID" value="GAA5510015.1"/>
    <property type="molecule type" value="Genomic_DNA"/>
</dbReference>
<keyword evidence="2" id="KW-1185">Reference proteome</keyword>
<evidence type="ECO:0000313" key="1">
    <source>
        <dbReference type="EMBL" id="GAA5510015.1"/>
    </source>
</evidence>
<gene>
    <name evidence="1" type="ORF">Rcae01_05521</name>
</gene>
<proteinExistence type="predicted"/>
<organism evidence="1 2">
    <name type="scientific">Novipirellula caenicola</name>
    <dbReference type="NCBI Taxonomy" id="1536901"/>
    <lineage>
        <taxon>Bacteria</taxon>
        <taxon>Pseudomonadati</taxon>
        <taxon>Planctomycetota</taxon>
        <taxon>Planctomycetia</taxon>
        <taxon>Pirellulales</taxon>
        <taxon>Pirellulaceae</taxon>
        <taxon>Novipirellula</taxon>
    </lineage>
</organism>
<name>A0ABP9VY12_9BACT</name>
<sequence length="56" mass="6387">MMMSIGDYKSRPRRVIVADEPDYARRVIGIENGKLLLKHCDGKCRVVSIDQVLKVI</sequence>
<comment type="caution">
    <text evidence="1">The sequence shown here is derived from an EMBL/GenBank/DDBJ whole genome shotgun (WGS) entry which is preliminary data.</text>
</comment>